<feature type="domain" description="C2H2-type" evidence="3">
    <location>
        <begin position="369"/>
        <end position="396"/>
    </location>
</feature>
<name>A0AAV6XNQ8_9LAMI</name>
<dbReference type="SUPFAM" id="SSF57667">
    <property type="entry name" value="beta-beta-alpha zinc fingers"/>
    <property type="match status" value="3"/>
</dbReference>
<evidence type="ECO:0000313" key="4">
    <source>
        <dbReference type="EMBL" id="KAG8384636.1"/>
    </source>
</evidence>
<feature type="compositionally biased region" description="Polar residues" evidence="2">
    <location>
        <begin position="60"/>
        <end position="70"/>
    </location>
</feature>
<dbReference type="PROSITE" id="PS00028">
    <property type="entry name" value="ZINC_FINGER_C2H2_1"/>
    <property type="match status" value="5"/>
</dbReference>
<dbReference type="PANTHER" id="PTHR46869:SF7">
    <property type="entry name" value="ZINC FINGER PROTEIN ZAT9-LIKE"/>
    <property type="match status" value="1"/>
</dbReference>
<evidence type="ECO:0000256" key="2">
    <source>
        <dbReference type="SAM" id="MobiDB-lite"/>
    </source>
</evidence>
<feature type="domain" description="C2H2-type" evidence="3">
    <location>
        <begin position="131"/>
        <end position="158"/>
    </location>
</feature>
<protein>
    <recommendedName>
        <fullName evidence="3">C2H2-type domain-containing protein</fullName>
    </recommendedName>
</protein>
<accession>A0AAV6XNQ8</accession>
<proteinExistence type="predicted"/>
<dbReference type="Gene3D" id="3.30.160.60">
    <property type="entry name" value="Classic Zinc Finger"/>
    <property type="match status" value="3"/>
</dbReference>
<gene>
    <name evidence="4" type="ORF">BUALT_Bualt04G0138500</name>
</gene>
<dbReference type="InterPro" id="IPR013087">
    <property type="entry name" value="Znf_C2H2_type"/>
</dbReference>
<feature type="domain" description="C2H2-type" evidence="3">
    <location>
        <begin position="428"/>
        <end position="450"/>
    </location>
</feature>
<dbReference type="SMART" id="SM00355">
    <property type="entry name" value="ZnF_C2H2"/>
    <property type="match status" value="5"/>
</dbReference>
<keyword evidence="5" id="KW-1185">Reference proteome</keyword>
<keyword evidence="1" id="KW-0479">Metal-binding</keyword>
<dbReference type="EMBL" id="WHWC01000004">
    <property type="protein sequence ID" value="KAG8384636.1"/>
    <property type="molecule type" value="Genomic_DNA"/>
</dbReference>
<sequence>MGEAQEQRYICKICDKSCVSGKSLGGHMRVHLALISASKKAAKAKAKSEIKLEIDDQDSNESSRNQSNSALPIEESSYELRDNPKKSWRFSDSKNGDLKKEACCKECGKEFLSLRALSGHMRSHSIKNKMNHCKECGKGFDSLRAMFGHMKSHSKKSRVVDDSADSLSDLDNLCAVRRKRSRIRYKINPNPSFTSLNASDCAVYELGEVEEAASCLMLLSRGVRNFIRSDSVEESSDDDSVYFGSKSSFKSKKLAGNDGDFVSGSCKKAWKLGNCVSSSANAFAANNVFEFGDDSSSFAAKDEIKANFEVSEELNESTVKLDCANDSCKSNSCKKASVSDNDSVFEENSSKNDAKNVESSKSFENKPEYKCRICDKIFTSQRALGVHNAKHKMKGNISSLAYSNLDEVEEESGDVGIVSVDSSKSKEHECPICFKVFSSGQALGGHKRAHYTGFVNEINTREAMVVNHDVTDIRDRFDLNFPVNIDGGGAKGNFWWAESGTEHETKLVLTT</sequence>
<feature type="compositionally biased region" description="Basic and acidic residues" evidence="2">
    <location>
        <begin position="78"/>
        <end position="91"/>
    </location>
</feature>
<keyword evidence="1" id="KW-0863">Zinc-finger</keyword>
<evidence type="ECO:0000313" key="5">
    <source>
        <dbReference type="Proteomes" id="UP000826271"/>
    </source>
</evidence>
<keyword evidence="1" id="KW-0862">Zinc</keyword>
<dbReference type="GO" id="GO:0008270">
    <property type="term" value="F:zinc ion binding"/>
    <property type="evidence" value="ECO:0007669"/>
    <property type="project" value="UniProtKB-KW"/>
</dbReference>
<dbReference type="PROSITE" id="PS50157">
    <property type="entry name" value="ZINC_FINGER_C2H2_2"/>
    <property type="match status" value="5"/>
</dbReference>
<dbReference type="Pfam" id="PF13912">
    <property type="entry name" value="zf-C2H2_6"/>
    <property type="match status" value="5"/>
</dbReference>
<evidence type="ECO:0000259" key="3">
    <source>
        <dbReference type="PROSITE" id="PS50157"/>
    </source>
</evidence>
<dbReference type="InterPro" id="IPR036236">
    <property type="entry name" value="Znf_C2H2_sf"/>
</dbReference>
<comment type="caution">
    <text evidence="4">The sequence shown here is derived from an EMBL/GenBank/DDBJ whole genome shotgun (WGS) entry which is preliminary data.</text>
</comment>
<dbReference type="AlphaFoldDB" id="A0AAV6XNQ8"/>
<feature type="domain" description="C2H2-type" evidence="3">
    <location>
        <begin position="9"/>
        <end position="31"/>
    </location>
</feature>
<organism evidence="4 5">
    <name type="scientific">Buddleja alternifolia</name>
    <dbReference type="NCBI Taxonomy" id="168488"/>
    <lineage>
        <taxon>Eukaryota</taxon>
        <taxon>Viridiplantae</taxon>
        <taxon>Streptophyta</taxon>
        <taxon>Embryophyta</taxon>
        <taxon>Tracheophyta</taxon>
        <taxon>Spermatophyta</taxon>
        <taxon>Magnoliopsida</taxon>
        <taxon>eudicotyledons</taxon>
        <taxon>Gunneridae</taxon>
        <taxon>Pentapetalae</taxon>
        <taxon>asterids</taxon>
        <taxon>lamiids</taxon>
        <taxon>Lamiales</taxon>
        <taxon>Scrophulariaceae</taxon>
        <taxon>Buddlejeae</taxon>
        <taxon>Buddleja</taxon>
    </lineage>
</organism>
<feature type="domain" description="C2H2-type" evidence="3">
    <location>
        <begin position="102"/>
        <end position="129"/>
    </location>
</feature>
<dbReference type="Proteomes" id="UP000826271">
    <property type="component" value="Unassembled WGS sequence"/>
</dbReference>
<evidence type="ECO:0000256" key="1">
    <source>
        <dbReference type="PROSITE-ProRule" id="PRU00042"/>
    </source>
</evidence>
<reference evidence="4" key="1">
    <citation type="submission" date="2019-10" db="EMBL/GenBank/DDBJ databases">
        <authorList>
            <person name="Zhang R."/>
            <person name="Pan Y."/>
            <person name="Wang J."/>
            <person name="Ma R."/>
            <person name="Yu S."/>
        </authorList>
    </citation>
    <scope>NUCLEOTIDE SEQUENCE</scope>
    <source>
        <strain evidence="4">LA-IB0</strain>
        <tissue evidence="4">Leaf</tissue>
    </source>
</reference>
<dbReference type="PANTHER" id="PTHR46869">
    <property type="entry name" value="C2H2-LIKE ZINC FINGER PROTEIN"/>
    <property type="match status" value="1"/>
</dbReference>
<feature type="region of interest" description="Disordered" evidence="2">
    <location>
        <begin position="52"/>
        <end position="91"/>
    </location>
</feature>